<keyword evidence="2" id="KW-0472">Membrane</keyword>
<feature type="compositionally biased region" description="Gly residues" evidence="1">
    <location>
        <begin position="7"/>
        <end position="17"/>
    </location>
</feature>
<feature type="region of interest" description="Disordered" evidence="1">
    <location>
        <begin position="39"/>
        <end position="86"/>
    </location>
</feature>
<reference evidence="6" key="1">
    <citation type="journal article" date="2017" name="Plant J.">
        <title>The pomegranate (Punica granatum L.) genome and the genomics of punicalagin biosynthesis.</title>
        <authorList>
            <person name="Qin G."/>
            <person name="Xu C."/>
            <person name="Ming R."/>
            <person name="Tang H."/>
            <person name="Guyot R."/>
            <person name="Kramer E.M."/>
            <person name="Hu Y."/>
            <person name="Yi X."/>
            <person name="Qi Y."/>
            <person name="Xu X."/>
            <person name="Gao Z."/>
            <person name="Pan H."/>
            <person name="Jian J."/>
            <person name="Tian Y."/>
            <person name="Yue Z."/>
            <person name="Xu Y."/>
        </authorList>
    </citation>
    <scope>NUCLEOTIDE SEQUENCE [LARGE SCALE GENOMIC DNA]</scope>
    <source>
        <strain evidence="6">cv. Dabenzi</strain>
    </source>
</reference>
<feature type="domain" description="DUF7780" evidence="3">
    <location>
        <begin position="162"/>
        <end position="467"/>
    </location>
</feature>
<keyword evidence="2" id="KW-0812">Transmembrane</keyword>
<reference evidence="5 7" key="3">
    <citation type="submission" date="2017-11" db="EMBL/GenBank/DDBJ databases">
        <title>De-novo sequencing of pomegranate (Punica granatum L.) genome.</title>
        <authorList>
            <person name="Akparov Z."/>
            <person name="Amiraslanov A."/>
            <person name="Hajiyeva S."/>
            <person name="Abbasov M."/>
            <person name="Kaur K."/>
            <person name="Hamwieh A."/>
            <person name="Solovyev V."/>
            <person name="Salamov A."/>
            <person name="Braich B."/>
            <person name="Kosarev P."/>
            <person name="Mahmoud A."/>
            <person name="Hajiyev E."/>
            <person name="Babayeva S."/>
            <person name="Izzatullayeva V."/>
            <person name="Mammadov A."/>
            <person name="Mammadov A."/>
            <person name="Sharifova S."/>
            <person name="Ojaghi J."/>
            <person name="Eynullazada K."/>
            <person name="Bayramov B."/>
            <person name="Abdulazimova A."/>
            <person name="Shahmuradov I."/>
        </authorList>
    </citation>
    <scope>NUCLEOTIDE SEQUENCE [LARGE SCALE GENOMIC DNA]</scope>
    <source>
        <strain evidence="5">AG2017</strain>
        <strain evidence="7">cv. AG2017</strain>
        <tissue evidence="5">Leaf</tissue>
    </source>
</reference>
<dbReference type="InterPro" id="IPR056682">
    <property type="entry name" value="DUF7780"/>
</dbReference>
<dbReference type="PANTHER" id="PTHR34960">
    <property type="entry name" value="EMB|CAB68146.1-RELATED"/>
    <property type="match status" value="1"/>
</dbReference>
<feature type="transmembrane region" description="Helical" evidence="2">
    <location>
        <begin position="94"/>
        <end position="118"/>
    </location>
</feature>
<dbReference type="AlphaFoldDB" id="A0A218W573"/>
<evidence type="ECO:0000313" key="4">
    <source>
        <dbReference type="EMBL" id="OWM67252.1"/>
    </source>
</evidence>
<feature type="compositionally biased region" description="Polar residues" evidence="1">
    <location>
        <begin position="397"/>
        <end position="406"/>
    </location>
</feature>
<dbReference type="Proteomes" id="UP000197138">
    <property type="component" value="Unassembled WGS sequence"/>
</dbReference>
<evidence type="ECO:0000256" key="2">
    <source>
        <dbReference type="SAM" id="Phobius"/>
    </source>
</evidence>
<evidence type="ECO:0000256" key="1">
    <source>
        <dbReference type="SAM" id="MobiDB-lite"/>
    </source>
</evidence>
<evidence type="ECO:0000259" key="3">
    <source>
        <dbReference type="Pfam" id="PF25002"/>
    </source>
</evidence>
<sequence length="513" mass="55904">MRISTKGGTGTGTGTGNGKQRSSSSENWDTGFLLVFFPEEETHHTPPPPPSKLLPCSPSSSYTPSPSPSAAARSSNGYGVSPSSSFRRSSSYRLLAKAQSTISICALLVFITLLVFTLSTFEHASTPVTAPRRFLSQTAGARSPPGFRFSNLWGHSNFTKPQFALQGMGTLYRRGTRAMNDLVVAHVTETATEDEVRLFLRALHRSALMARADLVLILSSRSPGFDAVIREENDSFLRLVLRYGELNGPSARKRTPLGGFDVTQFVRPVKSKEKEVAEPLWGKRMRSNYSDSDGEGELTRLSYGSVVSFEAAELDPENSLAGFLDHVPMSLRRWACYQMLLGRVRRNFKHVMLVDVRSSVVLGDPLGRVRSRSPESVYLLNKPDGNSPRHGRKNSDKNQGGHSPVNSGMIMGGARGVRRLAAAMLTEVVRAAMQHKKKSSVTESAVLSQLAGNEFLLRNVELVRANEPPAPEPGSTGSSSSEFAVIQRGNSLSGLIMKQICSCETDSSVYKDC</sequence>
<dbReference type="Proteomes" id="UP000233551">
    <property type="component" value="Unassembled WGS sequence"/>
</dbReference>
<evidence type="ECO:0000313" key="5">
    <source>
        <dbReference type="EMBL" id="PKI32335.1"/>
    </source>
</evidence>
<dbReference type="PANTHER" id="PTHR34960:SF1">
    <property type="entry name" value="EMB|CAB68146.1-RELATED"/>
    <property type="match status" value="1"/>
</dbReference>
<organism evidence="4 6">
    <name type="scientific">Punica granatum</name>
    <name type="common">Pomegranate</name>
    <dbReference type="NCBI Taxonomy" id="22663"/>
    <lineage>
        <taxon>Eukaryota</taxon>
        <taxon>Viridiplantae</taxon>
        <taxon>Streptophyta</taxon>
        <taxon>Embryophyta</taxon>
        <taxon>Tracheophyta</taxon>
        <taxon>Spermatophyta</taxon>
        <taxon>Magnoliopsida</taxon>
        <taxon>eudicotyledons</taxon>
        <taxon>Gunneridae</taxon>
        <taxon>Pentapetalae</taxon>
        <taxon>rosids</taxon>
        <taxon>malvids</taxon>
        <taxon>Myrtales</taxon>
        <taxon>Lythraceae</taxon>
        <taxon>Punica</taxon>
    </lineage>
</organism>
<comment type="caution">
    <text evidence="4">The sequence shown here is derived from an EMBL/GenBank/DDBJ whole genome shotgun (WGS) entry which is preliminary data.</text>
</comment>
<feature type="region of interest" description="Disordered" evidence="1">
    <location>
        <begin position="1"/>
        <end position="27"/>
    </location>
</feature>
<feature type="region of interest" description="Disordered" evidence="1">
    <location>
        <begin position="373"/>
        <end position="410"/>
    </location>
</feature>
<evidence type="ECO:0000313" key="6">
    <source>
        <dbReference type="Proteomes" id="UP000197138"/>
    </source>
</evidence>
<evidence type="ECO:0000313" key="7">
    <source>
        <dbReference type="Proteomes" id="UP000233551"/>
    </source>
</evidence>
<keyword evidence="2" id="KW-1133">Transmembrane helix</keyword>
<protein>
    <recommendedName>
        <fullName evidence="3">DUF7780 domain-containing protein</fullName>
    </recommendedName>
</protein>
<feature type="compositionally biased region" description="Low complexity" evidence="1">
    <location>
        <begin position="53"/>
        <end position="86"/>
    </location>
</feature>
<dbReference type="EMBL" id="PGOL01007803">
    <property type="protein sequence ID" value="PKI32335.1"/>
    <property type="molecule type" value="Genomic_DNA"/>
</dbReference>
<dbReference type="Pfam" id="PF25002">
    <property type="entry name" value="DUF7780"/>
    <property type="match status" value="1"/>
</dbReference>
<keyword evidence="7" id="KW-1185">Reference proteome</keyword>
<dbReference type="EMBL" id="MTKT01005400">
    <property type="protein sequence ID" value="OWM67252.1"/>
    <property type="molecule type" value="Genomic_DNA"/>
</dbReference>
<reference evidence="4" key="2">
    <citation type="submission" date="2017-06" db="EMBL/GenBank/DDBJ databases">
        <title>The pomegranate genome and the genomics of punicalagin biosynthesis.</title>
        <authorList>
            <person name="Xu C."/>
        </authorList>
    </citation>
    <scope>NUCLEOTIDE SEQUENCE [LARGE SCALE GENOMIC DNA]</scope>
    <source>
        <tissue evidence="4">Fresh leaf</tissue>
    </source>
</reference>
<name>A0A218W573_PUNGR</name>
<gene>
    <name evidence="4" type="ORF">CDL15_Pgr000704</name>
    <name evidence="5" type="ORF">CRG98_047282</name>
</gene>
<proteinExistence type="predicted"/>
<accession>A0A218W573</accession>